<dbReference type="Gene3D" id="1.10.3720.10">
    <property type="entry name" value="MetI-like"/>
    <property type="match status" value="1"/>
</dbReference>
<evidence type="ECO:0000256" key="8">
    <source>
        <dbReference type="RuleBase" id="RU363032"/>
    </source>
</evidence>
<feature type="transmembrane region" description="Helical" evidence="8">
    <location>
        <begin position="357"/>
        <end position="375"/>
    </location>
</feature>
<evidence type="ECO:0000256" key="1">
    <source>
        <dbReference type="ARBA" id="ARBA00004651"/>
    </source>
</evidence>
<keyword evidence="2 8" id="KW-0813">Transport</keyword>
<dbReference type="EMBL" id="JAAGVY010000051">
    <property type="protein sequence ID" value="NEN25380.1"/>
    <property type="molecule type" value="Genomic_DNA"/>
</dbReference>
<keyword evidence="5 8" id="KW-0472">Membrane</keyword>
<evidence type="ECO:0000256" key="7">
    <source>
        <dbReference type="ARBA" id="ARBA00035652"/>
    </source>
</evidence>
<keyword evidence="4 8" id="KW-1133">Transmembrane helix</keyword>
<dbReference type="SUPFAM" id="SSF53850">
    <property type="entry name" value="Periplasmic binding protein-like II"/>
    <property type="match status" value="1"/>
</dbReference>
<dbReference type="GO" id="GO:0031460">
    <property type="term" value="P:glycine betaine transport"/>
    <property type="evidence" value="ECO:0007669"/>
    <property type="project" value="UniProtKB-ARBA"/>
</dbReference>
<dbReference type="InterPro" id="IPR035906">
    <property type="entry name" value="MetI-like_sf"/>
</dbReference>
<comment type="similarity">
    <text evidence="6">In the C-terminal section; belongs to the OsmX family.</text>
</comment>
<comment type="similarity">
    <text evidence="8">Belongs to the binding-protein-dependent transport system permease family.</text>
</comment>
<evidence type="ECO:0000313" key="11">
    <source>
        <dbReference type="Proteomes" id="UP000486602"/>
    </source>
</evidence>
<dbReference type="CDD" id="cd06261">
    <property type="entry name" value="TM_PBP2"/>
    <property type="match status" value="1"/>
</dbReference>
<evidence type="ECO:0000256" key="3">
    <source>
        <dbReference type="ARBA" id="ARBA00022692"/>
    </source>
</evidence>
<keyword evidence="11" id="KW-1185">Reference proteome</keyword>
<feature type="transmembrane region" description="Helical" evidence="8">
    <location>
        <begin position="332"/>
        <end position="351"/>
    </location>
</feature>
<dbReference type="GO" id="GO:0043190">
    <property type="term" value="C:ATP-binding cassette (ABC) transporter complex"/>
    <property type="evidence" value="ECO:0007669"/>
    <property type="project" value="InterPro"/>
</dbReference>
<dbReference type="Gene3D" id="3.40.190.120">
    <property type="entry name" value="Osmoprotection protein (prox), domain 2"/>
    <property type="match status" value="1"/>
</dbReference>
<reference evidence="10 11" key="1">
    <citation type="submission" date="2020-02" db="EMBL/GenBank/DDBJ databases">
        <title>Out from the shadows clarifying the taxonomy of the family Cryomorphaceae and related taxa by utilizing the GTDB taxonomic framework.</title>
        <authorList>
            <person name="Bowman J.P."/>
        </authorList>
    </citation>
    <scope>NUCLEOTIDE SEQUENCE [LARGE SCALE GENOMIC DNA]</scope>
    <source>
        <strain evidence="10 11">QSSC 1-22</strain>
    </source>
</reference>
<comment type="similarity">
    <text evidence="7">In the N-terminal section; belongs to the binding-protein-dependent transport system permease family.</text>
</comment>
<evidence type="ECO:0000256" key="5">
    <source>
        <dbReference type="ARBA" id="ARBA00023136"/>
    </source>
</evidence>
<evidence type="ECO:0000313" key="10">
    <source>
        <dbReference type="EMBL" id="NEN25380.1"/>
    </source>
</evidence>
<dbReference type="InterPro" id="IPR000515">
    <property type="entry name" value="MetI-like"/>
</dbReference>
<dbReference type="Proteomes" id="UP000486602">
    <property type="component" value="Unassembled WGS sequence"/>
</dbReference>
<comment type="subcellular location">
    <subcellularLocation>
        <location evidence="1 8">Cell membrane</location>
        <topology evidence="1 8">Multi-pass membrane protein</topology>
    </subcellularLocation>
</comment>
<name>A0A7K3WUP6_9FLAO</name>
<keyword evidence="3 8" id="KW-0812">Transmembrane</keyword>
<feature type="transmembrane region" description="Helical" evidence="8">
    <location>
        <begin position="306"/>
        <end position="325"/>
    </location>
</feature>
<dbReference type="CDD" id="cd13528">
    <property type="entry name" value="PBP2_osmoprotectants"/>
    <property type="match status" value="1"/>
</dbReference>
<gene>
    <name evidence="10" type="ORF">G3O08_17935</name>
</gene>
<dbReference type="InterPro" id="IPR007210">
    <property type="entry name" value="ABC_Gly_betaine_transp_sub-bd"/>
</dbReference>
<dbReference type="Gene3D" id="3.40.190.10">
    <property type="entry name" value="Periplasmic binding protein-like II"/>
    <property type="match status" value="1"/>
</dbReference>
<dbReference type="Pfam" id="PF00528">
    <property type="entry name" value="BPD_transp_1"/>
    <property type="match status" value="1"/>
</dbReference>
<comment type="caution">
    <text evidence="10">The sequence shown here is derived from an EMBL/GenBank/DDBJ whole genome shotgun (WGS) entry which is preliminary data.</text>
</comment>
<dbReference type="PROSITE" id="PS50928">
    <property type="entry name" value="ABC_TM1"/>
    <property type="match status" value="1"/>
</dbReference>
<organism evidence="10 11">
    <name type="scientific">Cryomorpha ignava</name>
    <dbReference type="NCBI Taxonomy" id="101383"/>
    <lineage>
        <taxon>Bacteria</taxon>
        <taxon>Pseudomonadati</taxon>
        <taxon>Bacteroidota</taxon>
        <taxon>Flavobacteriia</taxon>
        <taxon>Flavobacteriales</taxon>
        <taxon>Cryomorphaceae</taxon>
        <taxon>Cryomorpha</taxon>
    </lineage>
</organism>
<dbReference type="AlphaFoldDB" id="A0A7K3WUP6"/>
<evidence type="ECO:0000256" key="6">
    <source>
        <dbReference type="ARBA" id="ARBA00035642"/>
    </source>
</evidence>
<dbReference type="InterPro" id="IPR051204">
    <property type="entry name" value="ABC_transp_perm/SBD"/>
</dbReference>
<evidence type="ECO:0000259" key="9">
    <source>
        <dbReference type="PROSITE" id="PS50928"/>
    </source>
</evidence>
<dbReference type="PANTHER" id="PTHR30177">
    <property type="entry name" value="GLYCINE BETAINE/L-PROLINE TRANSPORT SYSTEM PERMEASE PROTEIN PROW"/>
    <property type="match status" value="1"/>
</dbReference>
<accession>A0A7K3WUP6</accession>
<dbReference type="GO" id="GO:0022857">
    <property type="term" value="F:transmembrane transporter activity"/>
    <property type="evidence" value="ECO:0007669"/>
    <property type="project" value="InterPro"/>
</dbReference>
<dbReference type="Pfam" id="PF04069">
    <property type="entry name" value="OpuAC"/>
    <property type="match status" value="1"/>
</dbReference>
<proteinExistence type="inferred from homology"/>
<dbReference type="FunFam" id="1.10.3720.10:FF:000001">
    <property type="entry name" value="Glycine betaine ABC transporter, permease"/>
    <property type="match status" value="1"/>
</dbReference>
<dbReference type="RefSeq" id="WP_163286837.1">
    <property type="nucleotide sequence ID" value="NZ_JAAGVY010000051.1"/>
</dbReference>
<feature type="domain" description="ABC transmembrane type-1" evidence="9">
    <location>
        <begin position="300"/>
        <end position="483"/>
    </location>
</feature>
<feature type="transmembrane region" description="Helical" evidence="8">
    <location>
        <begin position="421"/>
        <end position="440"/>
    </location>
</feature>
<dbReference type="PANTHER" id="PTHR30177:SF4">
    <property type="entry name" value="OSMOPROTECTANT IMPORT PERMEASE PROTEIN OSMW"/>
    <property type="match status" value="1"/>
</dbReference>
<protein>
    <submittedName>
        <fullName evidence="10">ABC transporter permease subunit</fullName>
    </submittedName>
</protein>
<evidence type="ECO:0000256" key="4">
    <source>
        <dbReference type="ARBA" id="ARBA00022989"/>
    </source>
</evidence>
<sequence length="494" mass="53728">MRKILILFSLILISGTLYSQTISIGSKLHGESRLLAEIMAQTIEQNTDLTVKRRLGLGGTLICFEALRTAEIDIYPEYTGTALTAILHRDAVGLSTDEVASQVSDGLKTEYSIIAGKSFGFNNTYVIVARPGLELTKLSDLKNRTDLKPGFSNEFIERSDGFIGLNKYYNLGLEKPRGIDHGLAYKALSEKQIDLTDAYSTDGRLSNYNFQLLTDDQKFFPPYYAIPLINENTAAEYPEILKALKKLEGILDEKTMQQLNYAYEVEHKPLTEVANIFLTAKGIISEKPGTISVHPLLRQLIEHIELTFLATLLAILLAVPLAIYISNKKRIAGFFLAATGVLQTIPSLALLGFMIPLFGIGFTPAIIALFLYALLPILRNTYTGLNATDPLLIEAGRAMGMTKTQILIQVRLPLAMDTIMAGIRTALIINIGTATLAAFIGAGGLGESIITGITLNDNALILRGAIPAAILALVADQGMALVEKAVRPKGIAEV</sequence>
<dbReference type="SUPFAM" id="SSF161098">
    <property type="entry name" value="MetI-like"/>
    <property type="match status" value="1"/>
</dbReference>
<feature type="transmembrane region" description="Helical" evidence="8">
    <location>
        <begin position="460"/>
        <end position="482"/>
    </location>
</feature>
<evidence type="ECO:0000256" key="2">
    <source>
        <dbReference type="ARBA" id="ARBA00022448"/>
    </source>
</evidence>